<sequence>MSLKRWPLLMVMIAALHLLRPSASETTATALSAIGPKINFQVFDGIDDDPLVGLTSCRRMLFAGYKCILFAIQNVDEAIPLLPQALRSGIIGTILRTGAHLAGDPHLYNEDIKLLMEISSCYLVYEDVLRSMGSIFQRISWYNIQWYAQRDTNFCTAYLELRDTVYQHLAARAEWISGRFCPPSKGCDALHPSWRKSPPSDMLMLSDEPLLFEESLEIELDMTANPMVFRVHPITHYTKTTNNADWTELRRIDESQGYIKHISITADQGSSNEGVIQPTNGFMNGLRLASVAMARRSDTNTPHERRLQAVNLEPMAPKIPPSPSRPAQIEELPVNIVIVEIYFELSI</sequence>
<dbReference type="EMBL" id="MU267765">
    <property type="protein sequence ID" value="KAH7909343.1"/>
    <property type="molecule type" value="Genomic_DNA"/>
</dbReference>
<evidence type="ECO:0000313" key="2">
    <source>
        <dbReference type="Proteomes" id="UP000790377"/>
    </source>
</evidence>
<keyword evidence="2" id="KW-1185">Reference proteome</keyword>
<reference evidence="1" key="1">
    <citation type="journal article" date="2021" name="New Phytol.">
        <title>Evolutionary innovations through gain and loss of genes in the ectomycorrhizal Boletales.</title>
        <authorList>
            <person name="Wu G."/>
            <person name="Miyauchi S."/>
            <person name="Morin E."/>
            <person name="Kuo A."/>
            <person name="Drula E."/>
            <person name="Varga T."/>
            <person name="Kohler A."/>
            <person name="Feng B."/>
            <person name="Cao Y."/>
            <person name="Lipzen A."/>
            <person name="Daum C."/>
            <person name="Hundley H."/>
            <person name="Pangilinan J."/>
            <person name="Johnson J."/>
            <person name="Barry K."/>
            <person name="LaButti K."/>
            <person name="Ng V."/>
            <person name="Ahrendt S."/>
            <person name="Min B."/>
            <person name="Choi I.G."/>
            <person name="Park H."/>
            <person name="Plett J.M."/>
            <person name="Magnuson J."/>
            <person name="Spatafora J.W."/>
            <person name="Nagy L.G."/>
            <person name="Henrissat B."/>
            <person name="Grigoriev I.V."/>
            <person name="Yang Z.L."/>
            <person name="Xu J."/>
            <person name="Martin F.M."/>
        </authorList>
    </citation>
    <scope>NUCLEOTIDE SEQUENCE</scope>
    <source>
        <strain evidence="1">ATCC 28755</strain>
    </source>
</reference>
<dbReference type="Proteomes" id="UP000790377">
    <property type="component" value="Unassembled WGS sequence"/>
</dbReference>
<gene>
    <name evidence="1" type="ORF">BJ138DRAFT_1102761</name>
</gene>
<protein>
    <submittedName>
        <fullName evidence="1">Uncharacterized protein</fullName>
    </submittedName>
</protein>
<organism evidence="1 2">
    <name type="scientific">Hygrophoropsis aurantiaca</name>
    <dbReference type="NCBI Taxonomy" id="72124"/>
    <lineage>
        <taxon>Eukaryota</taxon>
        <taxon>Fungi</taxon>
        <taxon>Dikarya</taxon>
        <taxon>Basidiomycota</taxon>
        <taxon>Agaricomycotina</taxon>
        <taxon>Agaricomycetes</taxon>
        <taxon>Agaricomycetidae</taxon>
        <taxon>Boletales</taxon>
        <taxon>Coniophorineae</taxon>
        <taxon>Hygrophoropsidaceae</taxon>
        <taxon>Hygrophoropsis</taxon>
    </lineage>
</organism>
<proteinExistence type="predicted"/>
<evidence type="ECO:0000313" key="1">
    <source>
        <dbReference type="EMBL" id="KAH7909343.1"/>
    </source>
</evidence>
<accession>A0ACB8A9I5</accession>
<name>A0ACB8A9I5_9AGAM</name>
<comment type="caution">
    <text evidence="1">The sequence shown here is derived from an EMBL/GenBank/DDBJ whole genome shotgun (WGS) entry which is preliminary data.</text>
</comment>